<proteinExistence type="predicted"/>
<dbReference type="Proteomes" id="UP001054945">
    <property type="component" value="Unassembled WGS sequence"/>
</dbReference>
<evidence type="ECO:0000313" key="2">
    <source>
        <dbReference type="Proteomes" id="UP001054945"/>
    </source>
</evidence>
<organism evidence="1 2">
    <name type="scientific">Caerostris extrusa</name>
    <name type="common">Bark spider</name>
    <name type="synonym">Caerostris bankana</name>
    <dbReference type="NCBI Taxonomy" id="172846"/>
    <lineage>
        <taxon>Eukaryota</taxon>
        <taxon>Metazoa</taxon>
        <taxon>Ecdysozoa</taxon>
        <taxon>Arthropoda</taxon>
        <taxon>Chelicerata</taxon>
        <taxon>Arachnida</taxon>
        <taxon>Araneae</taxon>
        <taxon>Araneomorphae</taxon>
        <taxon>Entelegynae</taxon>
        <taxon>Araneoidea</taxon>
        <taxon>Araneidae</taxon>
        <taxon>Caerostris</taxon>
    </lineage>
</organism>
<gene>
    <name evidence="1" type="ORF">CEXT_351511</name>
</gene>
<reference evidence="1 2" key="1">
    <citation type="submission" date="2021-06" db="EMBL/GenBank/DDBJ databases">
        <title>Caerostris extrusa draft genome.</title>
        <authorList>
            <person name="Kono N."/>
            <person name="Arakawa K."/>
        </authorList>
    </citation>
    <scope>NUCLEOTIDE SEQUENCE [LARGE SCALE GENOMIC DNA]</scope>
</reference>
<evidence type="ECO:0000313" key="1">
    <source>
        <dbReference type="EMBL" id="GIY96713.1"/>
    </source>
</evidence>
<accession>A0AAV4XQR4</accession>
<dbReference type="EMBL" id="BPLR01000694">
    <property type="protein sequence ID" value="GIY96713.1"/>
    <property type="molecule type" value="Genomic_DNA"/>
</dbReference>
<protein>
    <submittedName>
        <fullName evidence="1">Uncharacterized protein</fullName>
    </submittedName>
</protein>
<comment type="caution">
    <text evidence="1">The sequence shown here is derived from an EMBL/GenBank/DDBJ whole genome shotgun (WGS) entry which is preliminary data.</text>
</comment>
<name>A0AAV4XQR4_CAEEX</name>
<dbReference type="AlphaFoldDB" id="A0AAV4XQR4"/>
<sequence>MDSKTAFKDHTPKRKTVPITANPSKKKIVVYDTILAHNCNLLPLMNKIQKLLGDCAPHNASPNKESQKSGTANLRACEDLLSINCRVEYLTNENLIKR</sequence>
<keyword evidence="2" id="KW-1185">Reference proteome</keyword>